<dbReference type="GO" id="GO:0004527">
    <property type="term" value="F:exonuclease activity"/>
    <property type="evidence" value="ECO:0007669"/>
    <property type="project" value="UniProtKB-KW"/>
</dbReference>
<dbReference type="InParanoid" id="J0WQJ2"/>
<reference evidence="4" key="1">
    <citation type="journal article" date="2012" name="Science">
        <title>The Paleozoic origin of enzymatic lignin decomposition reconstructed from 31 fungal genomes.</title>
        <authorList>
            <person name="Floudas D."/>
            <person name="Binder M."/>
            <person name="Riley R."/>
            <person name="Barry K."/>
            <person name="Blanchette R.A."/>
            <person name="Henrissat B."/>
            <person name="Martinez A.T."/>
            <person name="Otillar R."/>
            <person name="Spatafora J.W."/>
            <person name="Yadav J.S."/>
            <person name="Aerts A."/>
            <person name="Benoit I."/>
            <person name="Boyd A."/>
            <person name="Carlson A."/>
            <person name="Copeland A."/>
            <person name="Coutinho P.M."/>
            <person name="de Vries R.P."/>
            <person name="Ferreira P."/>
            <person name="Findley K."/>
            <person name="Foster B."/>
            <person name="Gaskell J."/>
            <person name="Glotzer D."/>
            <person name="Gorecki P."/>
            <person name="Heitman J."/>
            <person name="Hesse C."/>
            <person name="Hori C."/>
            <person name="Igarashi K."/>
            <person name="Jurgens J.A."/>
            <person name="Kallen N."/>
            <person name="Kersten P."/>
            <person name="Kohler A."/>
            <person name="Kuees U."/>
            <person name="Kumar T.K.A."/>
            <person name="Kuo A."/>
            <person name="LaButti K."/>
            <person name="Larrondo L.F."/>
            <person name="Lindquist E."/>
            <person name="Ling A."/>
            <person name="Lombard V."/>
            <person name="Lucas S."/>
            <person name="Lundell T."/>
            <person name="Martin R."/>
            <person name="McLaughlin D.J."/>
            <person name="Morgenstern I."/>
            <person name="Morin E."/>
            <person name="Murat C."/>
            <person name="Nagy L.G."/>
            <person name="Nolan M."/>
            <person name="Ohm R.A."/>
            <person name="Patyshakuliyeva A."/>
            <person name="Rokas A."/>
            <person name="Ruiz-Duenas F.J."/>
            <person name="Sabat G."/>
            <person name="Salamov A."/>
            <person name="Samejima M."/>
            <person name="Schmutz J."/>
            <person name="Slot J.C."/>
            <person name="St John F."/>
            <person name="Stenlid J."/>
            <person name="Sun H."/>
            <person name="Sun S."/>
            <person name="Syed K."/>
            <person name="Tsang A."/>
            <person name="Wiebenga A."/>
            <person name="Young D."/>
            <person name="Pisabarro A."/>
            <person name="Eastwood D.C."/>
            <person name="Martin F."/>
            <person name="Cullen D."/>
            <person name="Grigoriev I.V."/>
            <person name="Hibbett D.S."/>
        </authorList>
    </citation>
    <scope>NUCLEOTIDE SEQUENCE [LARGE SCALE GENOMIC DNA]</scope>
    <source>
        <strain evidence="4">TFB10046</strain>
    </source>
</reference>
<keyword evidence="3" id="KW-0540">Nuclease</keyword>
<dbReference type="PANTHER" id="PTHR41349:SF1">
    <property type="entry name" value="PROTEIN CBG08683"/>
    <property type="match status" value="1"/>
</dbReference>
<accession>J0WQJ2</accession>
<dbReference type="eggNOG" id="ENOG502RYZR">
    <property type="taxonomic scope" value="Eukaryota"/>
</dbReference>
<dbReference type="Proteomes" id="UP000006514">
    <property type="component" value="Unassembled WGS sequence"/>
</dbReference>
<dbReference type="GO" id="GO:0004519">
    <property type="term" value="F:endonuclease activity"/>
    <property type="evidence" value="ECO:0007669"/>
    <property type="project" value="UniProtKB-KW"/>
</dbReference>
<dbReference type="OrthoDB" id="276515at2759"/>
<dbReference type="Gene3D" id="2.60.40.10">
    <property type="entry name" value="Immunoglobulins"/>
    <property type="match status" value="1"/>
</dbReference>
<keyword evidence="3" id="KW-0378">Hydrolase</keyword>
<dbReference type="InterPro" id="IPR036691">
    <property type="entry name" value="Endo/exonu/phosph_ase_sf"/>
</dbReference>
<keyword evidence="3" id="KW-0255">Endonuclease</keyword>
<keyword evidence="3" id="KW-0269">Exonuclease</keyword>
<keyword evidence="1" id="KW-0732">Signal</keyword>
<protein>
    <submittedName>
        <fullName evidence="3">Endonuclease/exonuclease/phosphatase family</fullName>
    </submittedName>
</protein>
<name>J0WQJ2_AURST</name>
<proteinExistence type="predicted"/>
<feature type="chain" id="PRO_5003741286" evidence="1">
    <location>
        <begin position="25"/>
        <end position="498"/>
    </location>
</feature>
<dbReference type="Pfam" id="PF05345">
    <property type="entry name" value="He_PIG"/>
    <property type="match status" value="1"/>
</dbReference>
<dbReference type="PANTHER" id="PTHR41349">
    <property type="match status" value="1"/>
</dbReference>
<dbReference type="AlphaFoldDB" id="J0WQJ2"/>
<evidence type="ECO:0000256" key="1">
    <source>
        <dbReference type="SAM" id="SignalP"/>
    </source>
</evidence>
<dbReference type="Pfam" id="PF03372">
    <property type="entry name" value="Exo_endo_phos"/>
    <property type="match status" value="1"/>
</dbReference>
<gene>
    <name evidence="3" type="ORF">AURDEDRAFT_75847</name>
</gene>
<dbReference type="Gene3D" id="3.60.10.10">
    <property type="entry name" value="Endonuclease/exonuclease/phosphatase"/>
    <property type="match status" value="1"/>
</dbReference>
<keyword evidence="4" id="KW-1185">Reference proteome</keyword>
<sequence length="498" mass="54322">MFSPPFLLATFVAILSFLATPSLAVAVARASGSLKLVSGKTFTFRYSTKDKNEKNWIGLYYSSGGGPVNQKQNQDSLVWKYAPYHNGTLELDPKGLSVGTYKAFFLAKDGYQWLADPITVTNAGPAGAVSWLVDSVRLQNARQGSSYRASVRGLVKGGSSVTFSISNGDWAKINNDGVITGTPGSSAKDTTFTVTAKGSDGKTDTVKVTVPVRKSGAKLVENLQVMTYNLWHGGTKVKNYHEKQVRFIATSGADLVGMQETTGGHALRLANALGWYPVQGSSAGIISRYPIEAWSNKLGHGQWARVALDGSKQLLTLFNVHLGYNPYGPYDFCFDKLSVAQTLKNEEKSKRTPQIKATVDAMKTDIARAASVPLLLTGDFNAPSHLDYTPALKSKNCGYDNVPWPTSVYPTNATLTDSFRVAHPDPVKTQGTTWSPIYLKNNNRPEPMDRIDFIYFKGSLSVVDSKTLLVGKPKPEPDHANNEWTSDHRAVMTTFKLK</sequence>
<dbReference type="EMBL" id="JH687919">
    <property type="protein sequence ID" value="EJD34812.1"/>
    <property type="molecule type" value="Genomic_DNA"/>
</dbReference>
<dbReference type="SUPFAM" id="SSF56219">
    <property type="entry name" value="DNase I-like"/>
    <property type="match status" value="1"/>
</dbReference>
<organism evidence="3 4">
    <name type="scientific">Auricularia subglabra (strain TFB-10046 / SS5)</name>
    <name type="common">White-rot fungus</name>
    <name type="synonym">Auricularia delicata (strain TFB10046)</name>
    <dbReference type="NCBI Taxonomy" id="717982"/>
    <lineage>
        <taxon>Eukaryota</taxon>
        <taxon>Fungi</taxon>
        <taxon>Dikarya</taxon>
        <taxon>Basidiomycota</taxon>
        <taxon>Agaricomycotina</taxon>
        <taxon>Agaricomycetes</taxon>
        <taxon>Auriculariales</taxon>
        <taxon>Auriculariaceae</taxon>
        <taxon>Auricularia</taxon>
    </lineage>
</organism>
<dbReference type="InterPro" id="IPR013783">
    <property type="entry name" value="Ig-like_fold"/>
</dbReference>
<feature type="domain" description="Endonuclease/exonuclease/phosphatase" evidence="2">
    <location>
        <begin position="226"/>
        <end position="488"/>
    </location>
</feature>
<evidence type="ECO:0000313" key="4">
    <source>
        <dbReference type="Proteomes" id="UP000006514"/>
    </source>
</evidence>
<feature type="signal peptide" evidence="1">
    <location>
        <begin position="1"/>
        <end position="24"/>
    </location>
</feature>
<evidence type="ECO:0000313" key="3">
    <source>
        <dbReference type="EMBL" id="EJD34812.1"/>
    </source>
</evidence>
<evidence type="ECO:0000259" key="2">
    <source>
        <dbReference type="Pfam" id="PF03372"/>
    </source>
</evidence>
<dbReference type="OMA" id="INFWNCH"/>
<dbReference type="KEGG" id="adl:AURDEDRAFT_75847"/>
<dbReference type="InterPro" id="IPR005135">
    <property type="entry name" value="Endo/exonuclease/phosphatase"/>
</dbReference>